<comment type="caution">
    <text evidence="1">The sequence shown here is derived from an EMBL/GenBank/DDBJ whole genome shotgun (WGS) entry which is preliminary data.</text>
</comment>
<organism evidence="1 2">
    <name type="scientific">Ralstonia mojiangensis</name>
    <dbReference type="NCBI Taxonomy" id="2953895"/>
    <lineage>
        <taxon>Bacteria</taxon>
        <taxon>Pseudomonadati</taxon>
        <taxon>Pseudomonadota</taxon>
        <taxon>Betaproteobacteria</taxon>
        <taxon>Burkholderiales</taxon>
        <taxon>Burkholderiaceae</taxon>
        <taxon>Ralstonia</taxon>
    </lineage>
</organism>
<dbReference type="RefSeq" id="WP_260800903.1">
    <property type="nucleotide sequence ID" value="NZ_JAOCQJ010000008.1"/>
</dbReference>
<reference evidence="1" key="2">
    <citation type="submission" date="2023-02" db="EMBL/GenBank/DDBJ databases">
        <authorList>
            <person name="Lu C.-H."/>
        </authorList>
    </citation>
    <scope>NUCLEOTIDE SEQUENCE</scope>
    <source>
        <strain evidence="1">22TCCZM01-4</strain>
    </source>
</reference>
<accession>A0AAE3I7F1</accession>
<dbReference type="Proteomes" id="UP001164374">
    <property type="component" value="Unassembled WGS sequence"/>
</dbReference>
<evidence type="ECO:0000313" key="1">
    <source>
        <dbReference type="EMBL" id="MCT7319066.1"/>
    </source>
</evidence>
<sequence length="246" mass="26986">MSAPYVAFGDDSLHQDFAAFAFVLVPRTRLNSARRKLDQIKRRFNIPTSTVLHCRTLFNGRQREKMGLSHLAPGDVRAIVAQAITAINEVHGRVHYAVQNFTAFVKQLGSDLHFHSNGGTASVTLPVSVDPKGLLGMLAIACFPLVNFHVNGPSAAQCEIFVSEDRTKISFLGERRMRADSLYAGFLDTGIALMQLNAHVVAADADPLLQLADIAAYVCSHAAVLGSEDGFWREQLARVIHWYKVG</sequence>
<dbReference type="AlphaFoldDB" id="A0AAE3I7F1"/>
<evidence type="ECO:0000313" key="2">
    <source>
        <dbReference type="Proteomes" id="UP001164374"/>
    </source>
</evidence>
<name>A0AAE3I7F1_9RALS</name>
<dbReference type="EMBL" id="JAOCQJ010000008">
    <property type="protein sequence ID" value="MCT7319066.1"/>
    <property type="molecule type" value="Genomic_DNA"/>
</dbReference>
<protein>
    <recommendedName>
        <fullName evidence="3">DUF3800 domain-containing protein</fullName>
    </recommendedName>
</protein>
<reference evidence="1" key="1">
    <citation type="journal article" date="2023" name="Front. Microbiol.">
        <title>Ralstonia chuxiongensis sp. nov., Ralstonia mojiangensis sp. nov., and Ralstonia soli sp. nov., isolated from tobacco fields, are three novel species in the family Burkholderiaceae.</title>
        <authorList>
            <person name="Lu C.H."/>
            <person name="Zhang Y.Y."/>
            <person name="Jiang N."/>
            <person name="Chen W."/>
            <person name="Shao X."/>
            <person name="Zhao Z.M."/>
            <person name="Lu W.L."/>
            <person name="Hu X."/>
            <person name="Xi Y.X."/>
            <person name="Zou S.Y."/>
            <person name="Wei Q.J."/>
            <person name="Lin Z.L."/>
            <person name="Gong L."/>
            <person name="Gai X.T."/>
            <person name="Zhang L.Q."/>
            <person name="Li J.Y."/>
            <person name="Jin Y."/>
            <person name="Xia Z.Y."/>
        </authorList>
    </citation>
    <scope>NUCLEOTIDE SEQUENCE</scope>
    <source>
        <strain evidence="1">22TCCZM01-4</strain>
    </source>
</reference>
<evidence type="ECO:0008006" key="3">
    <source>
        <dbReference type="Google" id="ProtNLM"/>
    </source>
</evidence>
<proteinExistence type="predicted"/>
<gene>
    <name evidence="1" type="ORF">N5I87_23865</name>
</gene>